<dbReference type="Gene3D" id="3.10.580.10">
    <property type="entry name" value="CBS-domain"/>
    <property type="match status" value="1"/>
</dbReference>
<keyword evidence="5" id="KW-1185">Reference proteome</keyword>
<dbReference type="InterPro" id="IPR046342">
    <property type="entry name" value="CBS_dom_sf"/>
</dbReference>
<dbReference type="OrthoDB" id="9789996at2"/>
<dbReference type="PANTHER" id="PTHR43080:SF2">
    <property type="entry name" value="CBS DOMAIN-CONTAINING PROTEIN"/>
    <property type="match status" value="1"/>
</dbReference>
<name>A0A368VVT1_9ACTN</name>
<evidence type="ECO:0000313" key="4">
    <source>
        <dbReference type="EMBL" id="RCW43533.1"/>
    </source>
</evidence>
<feature type="domain" description="CBS" evidence="3">
    <location>
        <begin position="8"/>
        <end position="66"/>
    </location>
</feature>
<keyword evidence="1 2" id="KW-0129">CBS domain</keyword>
<comment type="caution">
    <text evidence="4">The sequence shown here is derived from an EMBL/GenBank/DDBJ whole genome shotgun (WGS) entry which is preliminary data.</text>
</comment>
<evidence type="ECO:0000256" key="1">
    <source>
        <dbReference type="ARBA" id="ARBA00023122"/>
    </source>
</evidence>
<dbReference type="EMBL" id="QPJC01000006">
    <property type="protein sequence ID" value="RCW43533.1"/>
    <property type="molecule type" value="Genomic_DNA"/>
</dbReference>
<feature type="domain" description="CBS" evidence="3">
    <location>
        <begin position="73"/>
        <end position="132"/>
    </location>
</feature>
<dbReference type="InterPro" id="IPR000644">
    <property type="entry name" value="CBS_dom"/>
</dbReference>
<dbReference type="RefSeq" id="WP_114453134.1">
    <property type="nucleotide sequence ID" value="NZ_QPJC01000006.1"/>
</dbReference>
<dbReference type="PROSITE" id="PS51371">
    <property type="entry name" value="CBS"/>
    <property type="match status" value="2"/>
</dbReference>
<proteinExistence type="predicted"/>
<dbReference type="AlphaFoldDB" id="A0A368VVT1"/>
<organism evidence="4 5">
    <name type="scientific">Halopolyspora algeriensis</name>
    <dbReference type="NCBI Taxonomy" id="1500506"/>
    <lineage>
        <taxon>Bacteria</taxon>
        <taxon>Bacillati</taxon>
        <taxon>Actinomycetota</taxon>
        <taxon>Actinomycetes</taxon>
        <taxon>Actinomycetes incertae sedis</taxon>
        <taxon>Halopolyspora</taxon>
    </lineage>
</organism>
<evidence type="ECO:0000259" key="3">
    <source>
        <dbReference type="PROSITE" id="PS51371"/>
    </source>
</evidence>
<dbReference type="Proteomes" id="UP000253495">
    <property type="component" value="Unassembled WGS sequence"/>
</dbReference>
<dbReference type="Pfam" id="PF00571">
    <property type="entry name" value="CBS"/>
    <property type="match status" value="2"/>
</dbReference>
<dbReference type="PANTHER" id="PTHR43080">
    <property type="entry name" value="CBS DOMAIN-CONTAINING PROTEIN CBSX3, MITOCHONDRIAL"/>
    <property type="match status" value="1"/>
</dbReference>
<dbReference type="SUPFAM" id="SSF54631">
    <property type="entry name" value="CBS-domain pair"/>
    <property type="match status" value="1"/>
</dbReference>
<dbReference type="SMART" id="SM00116">
    <property type="entry name" value="CBS"/>
    <property type="match status" value="2"/>
</dbReference>
<protein>
    <submittedName>
        <fullName evidence="4">CBS domain protein</fullName>
    </submittedName>
</protein>
<accession>A0A368VVT1</accession>
<dbReference type="InterPro" id="IPR051257">
    <property type="entry name" value="Diverse_CBS-Domain"/>
</dbReference>
<gene>
    <name evidence="4" type="ORF">DFQ14_1068</name>
</gene>
<evidence type="ECO:0000256" key="2">
    <source>
        <dbReference type="PROSITE-ProRule" id="PRU00703"/>
    </source>
</evidence>
<evidence type="ECO:0000313" key="5">
    <source>
        <dbReference type="Proteomes" id="UP000253495"/>
    </source>
</evidence>
<sequence>MTTVRELMSQNPVCIQAEDTLVTVAAKMRDAGVGSLPMCDAQQRPVGILTDRDIVVGSVAEGSDPERTRAADIIKQNPVCVGAGVPVDEALTLMSRNQIRRMPVIDMDQRLIGMIAQADIAREQSENQTGSVVTAISR</sequence>
<dbReference type="CDD" id="cd04622">
    <property type="entry name" value="CBS_pair_HRP1_like"/>
    <property type="match status" value="1"/>
</dbReference>
<reference evidence="4 5" key="1">
    <citation type="submission" date="2018-07" db="EMBL/GenBank/DDBJ databases">
        <title>Genomic Encyclopedia of Type Strains, Phase III (KMG-III): the genomes of soil and plant-associated and newly described type strains.</title>
        <authorList>
            <person name="Whitman W."/>
        </authorList>
    </citation>
    <scope>NUCLEOTIDE SEQUENCE [LARGE SCALE GENOMIC DNA]</scope>
    <source>
        <strain evidence="4 5">CECT 8575</strain>
    </source>
</reference>